<feature type="compositionally biased region" description="Polar residues" evidence="1">
    <location>
        <begin position="205"/>
        <end position="216"/>
    </location>
</feature>
<proteinExistence type="predicted"/>
<evidence type="ECO:0000256" key="2">
    <source>
        <dbReference type="SAM" id="SignalP"/>
    </source>
</evidence>
<evidence type="ECO:0000313" key="4">
    <source>
        <dbReference type="EMBL" id="TWT86896.1"/>
    </source>
</evidence>
<dbReference type="OrthoDB" id="238179at2"/>
<evidence type="ECO:0000259" key="3">
    <source>
        <dbReference type="Pfam" id="PF01345"/>
    </source>
</evidence>
<keyword evidence="5" id="KW-1185">Reference proteome</keyword>
<reference evidence="4 5" key="1">
    <citation type="submission" date="2019-02" db="EMBL/GenBank/DDBJ databases">
        <title>Deep-cultivation of Planctomycetes and their phenomic and genomic characterization uncovers novel biology.</title>
        <authorList>
            <person name="Wiegand S."/>
            <person name="Jogler M."/>
            <person name="Boedeker C."/>
            <person name="Pinto D."/>
            <person name="Vollmers J."/>
            <person name="Rivas-Marin E."/>
            <person name="Kohn T."/>
            <person name="Peeters S.H."/>
            <person name="Heuer A."/>
            <person name="Rast P."/>
            <person name="Oberbeckmann S."/>
            <person name="Bunk B."/>
            <person name="Jeske O."/>
            <person name="Meyerdierks A."/>
            <person name="Storesund J.E."/>
            <person name="Kallscheuer N."/>
            <person name="Luecker S."/>
            <person name="Lage O.M."/>
            <person name="Pohl T."/>
            <person name="Merkel B.J."/>
            <person name="Hornburger P."/>
            <person name="Mueller R.-W."/>
            <person name="Bruemmer F."/>
            <person name="Labrenz M."/>
            <person name="Spormann A.M."/>
            <person name="Op Den Camp H."/>
            <person name="Overmann J."/>
            <person name="Amann R."/>
            <person name="Jetten M.S.M."/>
            <person name="Mascher T."/>
            <person name="Medema M.H."/>
            <person name="Devos D.P."/>
            <person name="Kaster A.-K."/>
            <person name="Ovreas L."/>
            <person name="Rohde M."/>
            <person name="Galperin M.Y."/>
            <person name="Jogler C."/>
        </authorList>
    </citation>
    <scope>NUCLEOTIDE SEQUENCE [LARGE SCALE GENOMIC DNA]</scope>
    <source>
        <strain evidence="4 5">Mal64</strain>
    </source>
</reference>
<accession>A0A5C5ZI34</accession>
<dbReference type="Gene3D" id="2.60.40.10">
    <property type="entry name" value="Immunoglobulins"/>
    <property type="match status" value="3"/>
</dbReference>
<dbReference type="Pfam" id="PF01345">
    <property type="entry name" value="DUF11"/>
    <property type="match status" value="3"/>
</dbReference>
<organism evidence="4 5">
    <name type="scientific">Pseudobythopirellula maris</name>
    <dbReference type="NCBI Taxonomy" id="2527991"/>
    <lineage>
        <taxon>Bacteria</taxon>
        <taxon>Pseudomonadati</taxon>
        <taxon>Planctomycetota</taxon>
        <taxon>Planctomycetia</taxon>
        <taxon>Pirellulales</taxon>
        <taxon>Lacipirellulaceae</taxon>
        <taxon>Pseudobythopirellula</taxon>
    </lineage>
</organism>
<dbReference type="RefSeq" id="WP_146403060.1">
    <property type="nucleotide sequence ID" value="NZ_SJPQ01000004.1"/>
</dbReference>
<comment type="caution">
    <text evidence="4">The sequence shown here is derived from an EMBL/GenBank/DDBJ whole genome shotgun (WGS) entry which is preliminary data.</text>
</comment>
<feature type="domain" description="DUF11" evidence="3">
    <location>
        <begin position="371"/>
        <end position="461"/>
    </location>
</feature>
<dbReference type="AlphaFoldDB" id="A0A5C5ZI34"/>
<feature type="region of interest" description="Disordered" evidence="1">
    <location>
        <begin position="196"/>
        <end position="220"/>
    </location>
</feature>
<feature type="region of interest" description="Disordered" evidence="1">
    <location>
        <begin position="45"/>
        <end position="134"/>
    </location>
</feature>
<dbReference type="Proteomes" id="UP000315440">
    <property type="component" value="Unassembled WGS sequence"/>
</dbReference>
<feature type="region of interest" description="Disordered" evidence="1">
    <location>
        <begin position="260"/>
        <end position="295"/>
    </location>
</feature>
<dbReference type="EMBL" id="SJPQ01000004">
    <property type="protein sequence ID" value="TWT86896.1"/>
    <property type="molecule type" value="Genomic_DNA"/>
</dbReference>
<keyword evidence="2" id="KW-0732">Signal</keyword>
<feature type="chain" id="PRO_5022993308" evidence="2">
    <location>
        <begin position="24"/>
        <end position="843"/>
    </location>
</feature>
<sequence precursor="true">MMRTGITGLMLLAVALVATPTFGADSPSGVQQASLVEKLASLRSGWGESSDADDEPLPPAPVARAEGSPPLTLSAPSQEPAAIRPAPTAKPATSRLPRINPRSLMPRDFFSPKAPTAPQATSRPSARAGSTLSAENQPVDAQMTSGGQAPAAPTASRRSASLHDELLGLSGSGKNRVSKSDPALARKIAADVAASLSAESESIANQADESTGTSSRIDPESAADEALEIIAQATRAVVGPTSSKKPTPKLAANTADRYAADKNQGPFGSDTGNETTPASATGGAKAIGPTGARLKVSQDQATKTLPLVIGQQAPAIPVAAQPAKQAWEASKSAAPAQSEPSLSASPAGELSADETDLLFTQKTPLIVSRVSGPRSIVIGREANYRVTLANRGEVAANKLVTRVSLPEGVEVASTKSSLGAVRRDATGSDTNGSLEWEMSEFSARGAATLDLVLVARTGRPIELGVSWSHDPVDSHTLVEVQEPKLEMNISGPDDVLFSRSQLYRLTLSNPGTGTAENVVLNLLPPGTGEQAVSSHPFGSLAPGESRSVEIELTAREAGKLAVKASALADGGVKAEAVKELFCRKPDLVVDWRGPEKKYSGVEATYYFRVRNQGTAIANDVTFDVDVPEGFEFLAASNDSVSNPDEGKVTFHVGSLRPGDDHYMELRGVVYAAGENRFGLKAASADQVATALDTATTMVTALADLKLSVQDPKGPVPTGSEAVYEIRVRNRGASAAEEVKVVGLFSAGIEPLSASGASTRVEINDGVVSFNEIGSLPVGEEVVFTIRAKANEPGTHLFRAEVLCKDLEIKLAAEETTRFFREEGINLDGAPRSAGISDRFATPR</sequence>
<evidence type="ECO:0000313" key="5">
    <source>
        <dbReference type="Proteomes" id="UP000315440"/>
    </source>
</evidence>
<evidence type="ECO:0000256" key="1">
    <source>
        <dbReference type="SAM" id="MobiDB-lite"/>
    </source>
</evidence>
<feature type="region of interest" description="Disordered" evidence="1">
    <location>
        <begin position="327"/>
        <end position="349"/>
    </location>
</feature>
<feature type="compositionally biased region" description="Polar residues" evidence="1">
    <location>
        <begin position="270"/>
        <end position="279"/>
    </location>
</feature>
<dbReference type="InterPro" id="IPR001434">
    <property type="entry name" value="OmcB-like_DUF11"/>
</dbReference>
<feature type="compositionally biased region" description="Polar residues" evidence="1">
    <location>
        <begin position="118"/>
        <end position="134"/>
    </location>
</feature>
<dbReference type="InterPro" id="IPR013783">
    <property type="entry name" value="Ig-like_fold"/>
</dbReference>
<feature type="domain" description="DUF11" evidence="3">
    <location>
        <begin position="703"/>
        <end position="801"/>
    </location>
</feature>
<dbReference type="PANTHER" id="PTHR34819">
    <property type="entry name" value="LARGE CYSTEINE-RICH PERIPLASMIC PROTEIN OMCB"/>
    <property type="match status" value="1"/>
</dbReference>
<feature type="signal peptide" evidence="2">
    <location>
        <begin position="1"/>
        <end position="23"/>
    </location>
</feature>
<feature type="compositionally biased region" description="Low complexity" evidence="1">
    <location>
        <begin position="149"/>
        <end position="159"/>
    </location>
</feature>
<feature type="region of interest" description="Disordered" evidence="1">
    <location>
        <begin position="140"/>
        <end position="159"/>
    </location>
</feature>
<feature type="domain" description="DUF11" evidence="3">
    <location>
        <begin position="598"/>
        <end position="687"/>
    </location>
</feature>
<gene>
    <name evidence="4" type="primary">omcB_3</name>
    <name evidence="4" type="ORF">Mal64_37260</name>
</gene>
<protein>
    <submittedName>
        <fullName evidence="4">Large cysteine-rich periplasmic protein OmcB</fullName>
    </submittedName>
</protein>
<dbReference type="InterPro" id="IPR051172">
    <property type="entry name" value="Chlamydia_OmcB"/>
</dbReference>
<name>A0A5C5ZI34_9BACT</name>